<dbReference type="Pfam" id="PF13456">
    <property type="entry name" value="RVT_3"/>
    <property type="match status" value="1"/>
</dbReference>
<organism evidence="2 3">
    <name type="scientific">Dendrobium thyrsiflorum</name>
    <name type="common">Pinecone-like raceme dendrobium</name>
    <name type="synonym">Orchid</name>
    <dbReference type="NCBI Taxonomy" id="117978"/>
    <lineage>
        <taxon>Eukaryota</taxon>
        <taxon>Viridiplantae</taxon>
        <taxon>Streptophyta</taxon>
        <taxon>Embryophyta</taxon>
        <taxon>Tracheophyta</taxon>
        <taxon>Spermatophyta</taxon>
        <taxon>Magnoliopsida</taxon>
        <taxon>Liliopsida</taxon>
        <taxon>Asparagales</taxon>
        <taxon>Orchidaceae</taxon>
        <taxon>Epidendroideae</taxon>
        <taxon>Malaxideae</taxon>
        <taxon>Dendrobiinae</taxon>
        <taxon>Dendrobium</taxon>
    </lineage>
</organism>
<sequence length="240" mass="26910">MAKRREERARNDAKHNDIKIDPNLVILKVKHKILSLSVVKLISENQFKHCLHLAGKLGIFFENTSVNHHDRIVKWLKPSPPFFKLNSDGSVGNSSAGFGGIVRNCLGNVVFAYAGSANTSNVLTAELLGLLYGLISCSERGFLNINIEVDANSLIQIFNRRDFMGNPCNFYTIRRINQLLPSFNYTFSHIYREGNACADFFAKLGSQMIGFQLFTEANLPFIAKGIITLDKAGLPYIRIR</sequence>
<proteinExistence type="predicted"/>
<protein>
    <recommendedName>
        <fullName evidence="1">RNase H type-1 domain-containing protein</fullName>
    </recommendedName>
</protein>
<feature type="domain" description="RNase H type-1" evidence="1">
    <location>
        <begin position="86"/>
        <end position="204"/>
    </location>
</feature>
<dbReference type="InterPro" id="IPR036397">
    <property type="entry name" value="RNaseH_sf"/>
</dbReference>
<dbReference type="Gene3D" id="3.30.420.10">
    <property type="entry name" value="Ribonuclease H-like superfamily/Ribonuclease H"/>
    <property type="match status" value="1"/>
</dbReference>
<gene>
    <name evidence="2" type="ORF">M5K25_011756</name>
</gene>
<dbReference type="EMBL" id="JANQDX010000009">
    <property type="protein sequence ID" value="KAL0919645.1"/>
    <property type="molecule type" value="Genomic_DNA"/>
</dbReference>
<reference evidence="2 3" key="1">
    <citation type="journal article" date="2024" name="Plant Biotechnol. J.">
        <title>Dendrobium thyrsiflorum genome and its molecular insights into genes involved in important horticultural traits.</title>
        <authorList>
            <person name="Chen B."/>
            <person name="Wang J.Y."/>
            <person name="Zheng P.J."/>
            <person name="Li K.L."/>
            <person name="Liang Y.M."/>
            <person name="Chen X.F."/>
            <person name="Zhang C."/>
            <person name="Zhao X."/>
            <person name="He X."/>
            <person name="Zhang G.Q."/>
            <person name="Liu Z.J."/>
            <person name="Xu Q."/>
        </authorList>
    </citation>
    <scope>NUCLEOTIDE SEQUENCE [LARGE SCALE GENOMIC DNA]</scope>
    <source>
        <strain evidence="2">GZMU011</strain>
    </source>
</reference>
<dbReference type="SUPFAM" id="SSF53098">
    <property type="entry name" value="Ribonuclease H-like"/>
    <property type="match status" value="1"/>
</dbReference>
<dbReference type="InterPro" id="IPR044730">
    <property type="entry name" value="RNase_H-like_dom_plant"/>
</dbReference>
<dbReference type="PANTHER" id="PTHR47723:SF23">
    <property type="entry name" value="REVERSE TRANSCRIPTASE-LIKE PROTEIN"/>
    <property type="match status" value="1"/>
</dbReference>
<comment type="caution">
    <text evidence="2">The sequence shown here is derived from an EMBL/GenBank/DDBJ whole genome shotgun (WGS) entry which is preliminary data.</text>
</comment>
<dbReference type="AlphaFoldDB" id="A0ABD0V3K1"/>
<dbReference type="Proteomes" id="UP001552299">
    <property type="component" value="Unassembled WGS sequence"/>
</dbReference>
<dbReference type="PANTHER" id="PTHR47723">
    <property type="entry name" value="OS05G0353850 PROTEIN"/>
    <property type="match status" value="1"/>
</dbReference>
<name>A0ABD0V3K1_DENTH</name>
<evidence type="ECO:0000259" key="1">
    <source>
        <dbReference type="Pfam" id="PF13456"/>
    </source>
</evidence>
<dbReference type="InterPro" id="IPR053151">
    <property type="entry name" value="RNase_H-like"/>
</dbReference>
<accession>A0ABD0V3K1</accession>
<dbReference type="InterPro" id="IPR002156">
    <property type="entry name" value="RNaseH_domain"/>
</dbReference>
<evidence type="ECO:0000313" key="3">
    <source>
        <dbReference type="Proteomes" id="UP001552299"/>
    </source>
</evidence>
<dbReference type="CDD" id="cd06222">
    <property type="entry name" value="RNase_H_like"/>
    <property type="match status" value="1"/>
</dbReference>
<evidence type="ECO:0000313" key="2">
    <source>
        <dbReference type="EMBL" id="KAL0919645.1"/>
    </source>
</evidence>
<keyword evidence="3" id="KW-1185">Reference proteome</keyword>
<dbReference type="InterPro" id="IPR012337">
    <property type="entry name" value="RNaseH-like_sf"/>
</dbReference>